<dbReference type="GO" id="GO:0005886">
    <property type="term" value="C:plasma membrane"/>
    <property type="evidence" value="ECO:0007669"/>
    <property type="project" value="UniProtKB-SubCell"/>
</dbReference>
<comment type="similarity">
    <text evidence="4">Belongs to the peptidase M1 family.</text>
</comment>
<keyword evidence="12 24" id="KW-0479">Metal-binding</keyword>
<feature type="domain" description="Aminopeptidase N-like N-terminal" evidence="29">
    <location>
        <begin position="2442"/>
        <end position="2628"/>
    </location>
</feature>
<sequence length="4228" mass="488975">MKRELQFCIFLCVVTVFEAALAVHPERSLDDKSRFQNDTDYLSYRLPKEIVPKKYVISIVANEENFMYSANVSIHLEILKTTNTIVLHNDGLNINSVGVFQTVEVEAGIRKSIECPIKSTSYDTEKQFYTINMSTGLRPGYYTVNLSSKAEIRDDVFGFYRSSYNENGQTKFPPERIYQFTSTPTMATYQLGWAVHNFVSQTTTNSSEIFKIWTRKSMNRRGSIALNQGQLIYSFLKDWLVIDNPIQKMDQIAVPDFNFHAMENWGMITYRESVVLYEDGVTPTKNKIDGFTTMAHEYAHTWFGNLVTPMFWDVAWLKEGFASYFQYFAVSEVHPSWRMMDKFVVDMLQPTLFLDSADHARVMNGRNVGSPSSIAAVLDFVSYKKGASVIRMLSHAIGKTAFQDGLRSYVKNMSYQAATPFDLYKHLQASVDKLGHLQNNTSIQDIMKSWTNQPGYPLVTVTRDYESQTLTVSQERFRRNHNQSSSEWWIPLNFVKKSLTDFSNTTPIHWLKPEDENYTIHGVPSNDWVIFNTQQTGYYRVNYDEKNWRMLVDYLNTAQFEKIHRSNRAALLDDAFNLARAGYVDYSVPLDLARYLVQELDYEPWVTAVNSLKFLNKMLDSKPHVQQAFQEYAVRLLRGMYEQLNFTESTHDDITTKLHRELVLSTSCLVRNADCLRKSETLFRNWIAAPDRQYEKLIIPDLKSFVYCEGIRNGSEADWYAMLDRWLIADLQTEQDLLLQGLGCTQRANLINRDKKKLKRIDGDSLLEYYVKICFFSSSSGDSFLSKFTFFATTYYAITCNVKNDSFTKHFNIRYSMFTIKFILLSVLLNQVGELPNKVECCSNIADKRNKIVQNYIGRISWYRNDFYSRQTESYCTSYKCIVLLIILQIKHLKKFYKCNRPFIGLHPKKRRTIIPLRMTKASIPLLLVLTICQANLLLGNSLGAQADNSNELDYRLPEDAVPSVYELNLEPDLKKFTFTGTAKITIVVKAGTTRLTLNAKNLNVTEKDVSLSPVNSSSVITATKVELKEKQEFLVISVKDSLNGTYVLTINYTGELNDKARGFYRSRYFDKDRTVKYVAATHFEPTGARQAFPCWDEPAYKAVYKIALTHETNYKAISNMPEKSNTTVQNKTKTVFQDTPKMSSYLVAFVVSDYGVKESGSFRVWTKSHAVDQGAYALEMGKKLLDKLDAYTNIFYSKIMPKMDQVTLKDFSPSAMENWGLVTYSIYSAADSADLFKALGAVAKGTWENGVTFDVLMDEWVNKPGYPVVNVRNNGEKYEITQERFSLYGNKDDTKWWVPITFVKQANPRNFSTTPTHWLQPNKNLTIDEKEKDKWIIVNVQQAGYYRVNYDEENWVSLTKYLRSPDYNNVDVINRAQLIDDALNMARSNRLNYTVAFYTNNDTDVTILLRTNAMKWACRAGVTKCTDYATSEFKDWVKLSNKTLDVNLKNNILCAGLNAADNATWNKAFEELKKTINEEDDNKSAFSTLTCTDSQDRLKQYLLWSLEKESPVSFDAAVQAVVSEHPEEVDHVLNVLTKPFLQEDEKSATPDDYRLPKSIIPLNYEIMLKPEFECDCKMNGIVHIYVRVKESTDTITLHHGQMEITMVSVTFNEKQLEIRNTTYNNKTEKYEIKLRDTLKAGSNVTINFQYEGIIRDDMIGFYRSSYINSNGKIRWLLSTQFQTTHARHAFPCFDEPGLKATFVIRILRPPSYICLSNMPLNRTVPVSRTGEYWDEFQQSIPMSTYLVAFVISDFQSVKVGNFSVWARPNAISQAKYALNIGKQSLDHLSKRFKQEYQISKMDMVAVPDFSAGAMENWGLVTYRESRLLFDESTTSDVAMQSIASVIVHELTHMWFGNMITPEWWSYLWLSEGFARYFQYFGTAQIEPTWNMEEQFVVEQHQTAYAADGIETSKPMTRDVITTSEISSVGDTITYNKGGSVLRMMNLVFGSDVYDTGIQNYLKNTVEKVGRPDNLWLEIQNEVNRRNNSLQLRASVKEIMTTWTEQAGFPVVTVSIQNDSVNLQQERFLLRNLKSTPTNITWWIPITWATKKNPNFDKVNVEHWLDKNVTTIPLEKSPGWAIFNVQSAGFYRVNYDNASWYRIFDALNTQKHEGIHVLNRAALVDDLLNLARADLLNYKTTLDGLKYLVQEKNYLPFKAAFSGFTYLDQRLSADDETYDLFKEFVLTLIQPIYEEIGYLDRPSDDRLTILLRGELNKWACNYGHKQCVDIFFEKFWQWRDLNVTIKPNQRPVAYCMGVKYGKEEDSSFLWNQYYNSNSATEQSVILQALGCSRNITLLERYLSYAIKDFQESRIRKQDNSAVFSAVYGSSIRGAEIVLNFVAKHYAEMIQFYNGTETIASILSSASQRFSTQELVDTFDRLIEQRKVEFEGVSKSLKNSLEIAKYELQWYNKYSRPIVRWLKAFNSKASNDVNYRLPTSITPNSYSIWVTSKISELRNFTFTGMVNITASVSQQTTDIVLHSVDLTHESVSVLAQGKQVNVTLHYVNKQYDTLIITLDRKLQVGENISIMIKYEGHLNEEMRGFYRSWYKDSSGQIRWLASTQMEPVGARKMFPCFDEPALKAKFTMSATIPQNYTAISNMPIDQMFLQQNSMKKIIFKETPKMPTYLVALVVSDFVSVKSKDEMYGVWARRDAINQAEIALSVMKPLVDIFNRNFGIPYQLPKLDMVALPDFVSGAMENWGLLTYKERNVLFDEELSTTASKQSIINVISHEISHQWFGNLVTPRWWKYIWLNEGFARYFQYFANNSTSSLESQFVVEQLHSALEVDSAASSHAMTHDVYSPTQISGMFDTISYAKGASVLRMIEKSLGRDVFYKGLQSYLPKRKYDAAVPEDLFDAFKEVITDEKLKNSIHDIMNSWTTQPGYPVVNATLRQDRLELRQKRFLLNQEDPPSTSTWHIPITWTCLNTSNFNNTEPKFWFKNALDSVPIPCDHYLLNIQQSGFYRTNYDSQSWKRIIDWLKSDQYNKIHEINRAALIDDLLHLARSGYVDYVTALTATEYLSKETNYFPWRAFFNSLTYLYKQFEGKDAFGTFKHYISTLLTPIYNKLGFEDSPSDNRVTLLFRSHVRKWACKFDVANCKYKALEYWNIDETMIPANYRSVAYCTVAEQNDLKSWLRLWDHYTKSTFAAERVIILQSLACTTDKALLNMLLKNAITRDFNIRLEDSSSVFTSIIGASQEGVECVIDFVRHNYNQISNYQKEILKVNNIVNTIEKNIFKKEIHAKYIELVHWLEMNERLNKTIYKVNYDLQWGEKHIPEIHEWLERHYPLLDYRLPKLFSPLKYNITLSPYFEEKNFTFDGNVQILMKRSMDYTSRIVLHAHELKIKKVLVYQNDLEWIQGKQLNTSSVISNSDTQMISIFMESFIKSDMVLLDIEFTGTLNDRLEGFYRSYYVNAEGNVRWLATTQFEPNYARQAFPCFDEPSFKSKFVINIERPKDYIVLSNMPRALLSPSAAPNRVWETFQETVQMSTYLVAFVVSDFDSQPNAFNHVQVWSRPEITRSGELAAIAAKRMLDILSLDTGHEYLLPKLDLVGIPDFAMGAMENWGLVTFREYGLFYNKSVTTAKYTDYIITIIAHELSHMVYGNLVTCDWWEHIWLNEGFAEYMQWRISYLYRPYFGYDELFVVDELQAAMQNDGAHPMNNPVSKPSDIPKIFDTVTYGKSASVIRMIEKTLRPHIFMKATKLYLEQHRFNNTTPKDLWQAFDDTIEKEIGSNIDFGMSMETLMDGWTNKPGYPVVDATLNRNNIILTQKNFTTYENIDDFWIPITLTSADEINFLTTTAEKWLGGKPLTIPLKQPNLWFLVNVQQSGYYRVNYDDKSWSRLINELKNNHNTIHVTNRAQIIDDLLNLARAGHVSYNIALTGTSYLRKEKNYLPWKAFFNGMNFILQRYEGQNSVTAVMKYIVLLTQDLYNELDFVDTEMDSHFNQLNRELILTWMCRLKAKSCIDTSIELFHNWHERKVNSISPNARPAVYCTAIKHGSIIEWKFLQQKYLEENLSSEKRIMLDALGCATNASTLNMYIEYALVRNSSTPPIRKMDVNTVFASIYKSGKLGVDVMLKYILENYKKLYNFYGNWDGVEELVSKLAPHLSTADQINQLLQLQRVRDFNNTIVQLNIKSAIDTATENQNWYKKYSGTINNWVLSQNSGGKTIPNSLYIISTTVFSMSHNSLVQPRARKSKSFSEPTLVSRYLRQAKSHSTCPPTRIAVQ</sequence>
<feature type="binding site" evidence="24">
    <location>
        <position position="1849"/>
    </location>
    <ligand>
        <name>Zn(2+)</name>
        <dbReference type="ChEBI" id="CHEBI:29105"/>
        <note>catalytic</note>
    </ligand>
</feature>
<evidence type="ECO:0000256" key="20">
    <source>
        <dbReference type="ARBA" id="ARBA00023157"/>
    </source>
</evidence>
<dbReference type="Gene3D" id="2.60.40.1730">
    <property type="entry name" value="tricorn interacting facor f3 domain"/>
    <property type="match status" value="5"/>
</dbReference>
<evidence type="ECO:0000259" key="27">
    <source>
        <dbReference type="Pfam" id="PF01433"/>
    </source>
</evidence>
<dbReference type="GO" id="GO:0008270">
    <property type="term" value="F:zinc ion binding"/>
    <property type="evidence" value="ECO:0007669"/>
    <property type="project" value="InterPro"/>
</dbReference>
<feature type="signal peptide" evidence="26">
    <location>
        <begin position="1"/>
        <end position="22"/>
    </location>
</feature>
<evidence type="ECO:0000313" key="31">
    <source>
        <dbReference type="Proteomes" id="UP000053825"/>
    </source>
</evidence>
<dbReference type="Proteomes" id="UP000053825">
    <property type="component" value="Unassembled WGS sequence"/>
</dbReference>
<evidence type="ECO:0000256" key="22">
    <source>
        <dbReference type="ARBA" id="ARBA00023288"/>
    </source>
</evidence>
<dbReference type="FunFam" id="1.25.50.20:FF:000001">
    <property type="entry name" value="Aminopeptidase"/>
    <property type="match status" value="2"/>
</dbReference>
<feature type="domain" description="Peptidase M1 membrane alanine aminopeptidase" evidence="27">
    <location>
        <begin position="1777"/>
        <end position="2003"/>
    </location>
</feature>
<protein>
    <recommendedName>
        <fullName evidence="6">Aminopeptidase N</fullName>
        <ecNumber evidence="5">3.4.11.2</ecNumber>
    </recommendedName>
</protein>
<dbReference type="InterPro" id="IPR027268">
    <property type="entry name" value="Peptidase_M4/M1_CTD_sf"/>
</dbReference>
<feature type="domain" description="ERAP1-like C-terminal" evidence="28">
    <location>
        <begin position="2080"/>
        <end position="2403"/>
    </location>
</feature>
<evidence type="ECO:0000256" key="17">
    <source>
        <dbReference type="ARBA" id="ARBA00022989"/>
    </source>
</evidence>
<keyword evidence="17" id="KW-1133">Transmembrane helix</keyword>
<evidence type="ECO:0000256" key="21">
    <source>
        <dbReference type="ARBA" id="ARBA00023180"/>
    </source>
</evidence>
<keyword evidence="11" id="KW-0812">Transmembrane</keyword>
<dbReference type="Pfam" id="PF17900">
    <property type="entry name" value="Peptidase_M1_N"/>
    <property type="match status" value="5"/>
</dbReference>
<evidence type="ECO:0000256" key="11">
    <source>
        <dbReference type="ARBA" id="ARBA00022692"/>
    </source>
</evidence>
<dbReference type="GO" id="GO:0005615">
    <property type="term" value="C:extracellular space"/>
    <property type="evidence" value="ECO:0007669"/>
    <property type="project" value="TreeGrafter"/>
</dbReference>
<dbReference type="Gene3D" id="2.60.40.1910">
    <property type="match status" value="5"/>
</dbReference>
<keyword evidence="15 24" id="KW-0862">Zinc</keyword>
<dbReference type="InterPro" id="IPR014782">
    <property type="entry name" value="Peptidase_M1_dom"/>
</dbReference>
<dbReference type="SUPFAM" id="SSF63737">
    <property type="entry name" value="Leukotriene A4 hydrolase N-terminal domain"/>
    <property type="match status" value="5"/>
</dbReference>
<feature type="domain" description="Peptidase M1 membrane alanine aminopeptidase" evidence="27">
    <location>
        <begin position="2661"/>
        <end position="2879"/>
    </location>
</feature>
<feature type="domain" description="Peptidase M1 membrane alanine aminopeptidase" evidence="27">
    <location>
        <begin position="225"/>
        <end position="450"/>
    </location>
</feature>
<dbReference type="Gene3D" id="1.10.390.10">
    <property type="entry name" value="Neutral Protease Domain 2"/>
    <property type="match status" value="4"/>
</dbReference>
<feature type="active site" description="Proton acceptor" evidence="23">
    <location>
        <position position="1850"/>
    </location>
</feature>
<evidence type="ECO:0000256" key="7">
    <source>
        <dbReference type="ARBA" id="ARBA00022438"/>
    </source>
</evidence>
<dbReference type="GO" id="GO:0043171">
    <property type="term" value="P:peptide catabolic process"/>
    <property type="evidence" value="ECO:0007669"/>
    <property type="project" value="TreeGrafter"/>
</dbReference>
<keyword evidence="20" id="KW-1015">Disulfide bond</keyword>
<keyword evidence="22" id="KW-0449">Lipoprotein</keyword>
<evidence type="ECO:0000256" key="2">
    <source>
        <dbReference type="ARBA" id="ARBA00004606"/>
    </source>
</evidence>
<dbReference type="GO" id="GO:0006508">
    <property type="term" value="P:proteolysis"/>
    <property type="evidence" value="ECO:0007669"/>
    <property type="project" value="UniProtKB-KW"/>
</dbReference>
<dbReference type="InterPro" id="IPR024571">
    <property type="entry name" value="ERAP1-like_C_dom"/>
</dbReference>
<dbReference type="FunFam" id="1.10.390.10:FF:000006">
    <property type="entry name" value="Puromycin-sensitive aminopeptidase"/>
    <property type="match status" value="1"/>
</dbReference>
<evidence type="ECO:0000256" key="5">
    <source>
        <dbReference type="ARBA" id="ARBA00012564"/>
    </source>
</evidence>
<dbReference type="OrthoDB" id="10031169at2759"/>
<evidence type="ECO:0000256" key="16">
    <source>
        <dbReference type="ARBA" id="ARBA00022968"/>
    </source>
</evidence>
<feature type="domain" description="ERAP1-like C-terminal" evidence="28">
    <location>
        <begin position="3820"/>
        <end position="4121"/>
    </location>
</feature>
<dbReference type="InterPro" id="IPR050344">
    <property type="entry name" value="Peptidase_M1_aminopeptidases"/>
</dbReference>
<feature type="domain" description="ERAP1-like C-terminal" evidence="28">
    <location>
        <begin position="1402"/>
        <end position="1539"/>
    </location>
</feature>
<evidence type="ECO:0000313" key="30">
    <source>
        <dbReference type="EMBL" id="KOC62991.1"/>
    </source>
</evidence>
<dbReference type="SUPFAM" id="SSF55486">
    <property type="entry name" value="Metalloproteases ('zincins'), catalytic domain"/>
    <property type="match status" value="5"/>
</dbReference>
<keyword evidence="19" id="KW-0472">Membrane</keyword>
<evidence type="ECO:0000256" key="25">
    <source>
        <dbReference type="PIRSR" id="PIRSR634016-4"/>
    </source>
</evidence>
<dbReference type="PANTHER" id="PTHR11533">
    <property type="entry name" value="PROTEASE M1 ZINC METALLOPROTEASE"/>
    <property type="match status" value="1"/>
</dbReference>
<dbReference type="FunFam" id="2.60.40.1730:FF:000012">
    <property type="entry name" value="Aminopeptidase N"/>
    <property type="match status" value="4"/>
</dbReference>
<keyword evidence="16" id="KW-0735">Signal-anchor</keyword>
<evidence type="ECO:0000256" key="4">
    <source>
        <dbReference type="ARBA" id="ARBA00010136"/>
    </source>
</evidence>
<feature type="domain" description="ERAP1-like C-terminal" evidence="28">
    <location>
        <begin position="1336"/>
        <end position="1398"/>
    </location>
</feature>
<dbReference type="FunFam" id="2.60.40.1910:FF:000008">
    <property type="entry name" value="Aminopeptidase"/>
    <property type="match status" value="3"/>
</dbReference>
<dbReference type="GO" id="GO:0042277">
    <property type="term" value="F:peptide binding"/>
    <property type="evidence" value="ECO:0007669"/>
    <property type="project" value="TreeGrafter"/>
</dbReference>
<proteinExistence type="inferred from homology"/>
<dbReference type="Gene3D" id="3.30.2010.30">
    <property type="match status" value="1"/>
</dbReference>
<evidence type="ECO:0000256" key="18">
    <source>
        <dbReference type="ARBA" id="ARBA00023049"/>
    </source>
</evidence>
<evidence type="ECO:0000256" key="6">
    <source>
        <dbReference type="ARBA" id="ARBA00015611"/>
    </source>
</evidence>
<feature type="domain" description="ERAP1-like C-terminal" evidence="28">
    <location>
        <begin position="528"/>
        <end position="753"/>
    </location>
</feature>
<feature type="site" description="Transition state stabilizer" evidence="25">
    <location>
        <position position="1935"/>
    </location>
</feature>
<feature type="binding site" evidence="24">
    <location>
        <position position="1872"/>
    </location>
    <ligand>
        <name>Zn(2+)</name>
        <dbReference type="ChEBI" id="CHEBI:29105"/>
        <note>catalytic</note>
    </ligand>
</feature>
<reference evidence="30 31" key="1">
    <citation type="submission" date="2015-07" db="EMBL/GenBank/DDBJ databases">
        <title>The genome of Habropoda laboriosa.</title>
        <authorList>
            <person name="Pan H."/>
            <person name="Kapheim K."/>
        </authorList>
    </citation>
    <scope>NUCLEOTIDE SEQUENCE [LARGE SCALE GENOMIC DNA]</scope>
    <source>
        <strain evidence="30">0110345459</strain>
    </source>
</reference>
<dbReference type="Pfam" id="PF11838">
    <property type="entry name" value="ERAP1_C"/>
    <property type="match status" value="6"/>
</dbReference>
<evidence type="ECO:0000256" key="8">
    <source>
        <dbReference type="ARBA" id="ARBA00022475"/>
    </source>
</evidence>
<dbReference type="InterPro" id="IPR001930">
    <property type="entry name" value="Peptidase_M1"/>
</dbReference>
<keyword evidence="18" id="KW-0482">Metalloprotease</keyword>
<evidence type="ECO:0000256" key="24">
    <source>
        <dbReference type="PIRSR" id="PIRSR634016-3"/>
    </source>
</evidence>
<feature type="domain" description="ERAP1-like C-terminal" evidence="28">
    <location>
        <begin position="2954"/>
        <end position="3232"/>
    </location>
</feature>
<evidence type="ECO:0000256" key="10">
    <source>
        <dbReference type="ARBA" id="ARBA00022670"/>
    </source>
</evidence>
<keyword evidence="9" id="KW-0336">GPI-anchor</keyword>
<comment type="subcellular location">
    <subcellularLocation>
        <location evidence="3">Cell membrane</location>
        <topology evidence="3">Lipid-anchor</topology>
        <topology evidence="3">GPI-anchor</topology>
    </subcellularLocation>
    <subcellularLocation>
        <location evidence="2">Membrane</location>
        <topology evidence="2">Single-pass type II membrane protein</topology>
    </subcellularLocation>
</comment>
<dbReference type="GO" id="GO:0098552">
    <property type="term" value="C:side of membrane"/>
    <property type="evidence" value="ECO:0007669"/>
    <property type="project" value="UniProtKB-KW"/>
</dbReference>
<keyword evidence="10" id="KW-0645">Protease</keyword>
<dbReference type="STRING" id="597456.A0A0L7QWP4"/>
<feature type="domain" description="Peptidase M1 membrane alanine aminopeptidase" evidence="27">
    <location>
        <begin position="3529"/>
        <end position="3733"/>
    </location>
</feature>
<evidence type="ECO:0000256" key="3">
    <source>
        <dbReference type="ARBA" id="ARBA00004609"/>
    </source>
</evidence>
<dbReference type="EC" id="3.4.11.2" evidence="5"/>
<keyword evidence="7 30" id="KW-0031">Aminopeptidase</keyword>
<evidence type="ECO:0000256" key="14">
    <source>
        <dbReference type="ARBA" id="ARBA00022801"/>
    </source>
</evidence>
<evidence type="ECO:0000259" key="28">
    <source>
        <dbReference type="Pfam" id="PF11838"/>
    </source>
</evidence>
<dbReference type="GO" id="GO:0070006">
    <property type="term" value="F:metalloaminopeptidase activity"/>
    <property type="evidence" value="ECO:0007669"/>
    <property type="project" value="TreeGrafter"/>
</dbReference>
<dbReference type="InterPro" id="IPR042097">
    <property type="entry name" value="Aminopeptidase_N-like_N_sf"/>
</dbReference>
<evidence type="ECO:0000256" key="13">
    <source>
        <dbReference type="ARBA" id="ARBA00022729"/>
    </source>
</evidence>
<dbReference type="GO" id="GO:0005737">
    <property type="term" value="C:cytoplasm"/>
    <property type="evidence" value="ECO:0007669"/>
    <property type="project" value="TreeGrafter"/>
</dbReference>
<dbReference type="Pfam" id="PF01433">
    <property type="entry name" value="Peptidase_M1"/>
    <property type="match status" value="4"/>
</dbReference>
<gene>
    <name evidence="30" type="ORF">WH47_02440</name>
</gene>
<evidence type="ECO:0000259" key="29">
    <source>
        <dbReference type="Pfam" id="PF17900"/>
    </source>
</evidence>
<name>A0A0L7QWP4_9HYME</name>
<dbReference type="GO" id="GO:0016285">
    <property type="term" value="F:alanyl aminopeptidase activity"/>
    <property type="evidence" value="ECO:0007669"/>
    <property type="project" value="UniProtKB-EC"/>
</dbReference>
<feature type="domain" description="Aminopeptidase N-like N-terminal" evidence="29">
    <location>
        <begin position="1562"/>
        <end position="1747"/>
    </location>
</feature>
<keyword evidence="21" id="KW-0325">Glycoprotein</keyword>
<feature type="domain" description="Aminopeptidase N-like N-terminal" evidence="29">
    <location>
        <begin position="3300"/>
        <end position="3492"/>
    </location>
</feature>
<feature type="chain" id="PRO_5005574824" description="Aminopeptidase N" evidence="26">
    <location>
        <begin position="23"/>
        <end position="4228"/>
    </location>
</feature>
<keyword evidence="31" id="KW-1185">Reference proteome</keyword>
<feature type="domain" description="Aminopeptidase N-like N-terminal" evidence="29">
    <location>
        <begin position="51"/>
        <end position="171"/>
    </location>
</feature>
<keyword evidence="8" id="KW-1003">Cell membrane</keyword>
<feature type="binding site" evidence="24">
    <location>
        <position position="1853"/>
    </location>
    <ligand>
        <name>Zn(2+)</name>
        <dbReference type="ChEBI" id="CHEBI:29105"/>
        <note>catalytic</note>
    </ligand>
</feature>
<keyword evidence="13 26" id="KW-0732">Signal</keyword>
<dbReference type="PRINTS" id="PR00756">
    <property type="entry name" value="ALADIPTASE"/>
</dbReference>
<accession>A0A0L7QWP4</accession>
<evidence type="ECO:0000256" key="9">
    <source>
        <dbReference type="ARBA" id="ARBA00022622"/>
    </source>
</evidence>
<dbReference type="Gene3D" id="1.25.50.20">
    <property type="match status" value="6"/>
</dbReference>
<dbReference type="CDD" id="cd09601">
    <property type="entry name" value="M1_APN-Q_like"/>
    <property type="match status" value="5"/>
</dbReference>
<evidence type="ECO:0000256" key="26">
    <source>
        <dbReference type="SAM" id="SignalP"/>
    </source>
</evidence>
<dbReference type="InterPro" id="IPR045357">
    <property type="entry name" value="Aminopeptidase_N-like_N"/>
</dbReference>
<comment type="catalytic activity">
    <reaction evidence="1">
        <text>Release of an N-terminal amino acid, Xaa-|-Yaa- from a peptide, amide or arylamide. Xaa is preferably Ala, but may be most amino acids including Pro (slow action). When a terminal hydrophobic residue is followed by a prolyl residue, the two may be released as an intact Xaa-Pro dipeptide.</text>
        <dbReference type="EC" id="3.4.11.2"/>
    </reaction>
</comment>
<evidence type="ECO:0000256" key="23">
    <source>
        <dbReference type="PIRSR" id="PIRSR634016-1"/>
    </source>
</evidence>
<organism evidence="30 31">
    <name type="scientific">Habropoda laboriosa</name>
    <dbReference type="NCBI Taxonomy" id="597456"/>
    <lineage>
        <taxon>Eukaryota</taxon>
        <taxon>Metazoa</taxon>
        <taxon>Ecdysozoa</taxon>
        <taxon>Arthropoda</taxon>
        <taxon>Hexapoda</taxon>
        <taxon>Insecta</taxon>
        <taxon>Pterygota</taxon>
        <taxon>Neoptera</taxon>
        <taxon>Endopterygota</taxon>
        <taxon>Hymenoptera</taxon>
        <taxon>Apocrita</taxon>
        <taxon>Aculeata</taxon>
        <taxon>Apoidea</taxon>
        <taxon>Anthophila</taxon>
        <taxon>Apidae</taxon>
        <taxon>Habropoda</taxon>
    </lineage>
</organism>
<evidence type="ECO:0000256" key="19">
    <source>
        <dbReference type="ARBA" id="ARBA00023136"/>
    </source>
</evidence>
<comment type="cofactor">
    <cofactor evidence="24">
        <name>Zn(2+)</name>
        <dbReference type="ChEBI" id="CHEBI:29105"/>
    </cofactor>
    <text evidence="24">Binds 1 zinc ion per subunit.</text>
</comment>
<keyword evidence="14" id="KW-0378">Hydrolase</keyword>
<dbReference type="EMBL" id="KQ414710">
    <property type="protein sequence ID" value="KOC62991.1"/>
    <property type="molecule type" value="Genomic_DNA"/>
</dbReference>
<dbReference type="InterPro" id="IPR034016">
    <property type="entry name" value="M1_APN-typ"/>
</dbReference>
<evidence type="ECO:0000256" key="15">
    <source>
        <dbReference type="ARBA" id="ARBA00022833"/>
    </source>
</evidence>
<evidence type="ECO:0000256" key="1">
    <source>
        <dbReference type="ARBA" id="ARBA00000098"/>
    </source>
</evidence>
<feature type="domain" description="Aminopeptidase N-like N-terminal" evidence="29">
    <location>
        <begin position="962"/>
        <end position="1147"/>
    </location>
</feature>
<dbReference type="FunFam" id="1.10.390.10:FF:000019">
    <property type="entry name" value="Aminopeptidase"/>
    <property type="match status" value="3"/>
</dbReference>
<evidence type="ECO:0000256" key="12">
    <source>
        <dbReference type="ARBA" id="ARBA00022723"/>
    </source>
</evidence>
<dbReference type="PANTHER" id="PTHR11533:SF290">
    <property type="entry name" value="AMINOPEPTIDASE"/>
    <property type="match status" value="1"/>
</dbReference>